<dbReference type="PROSITE" id="PS50914">
    <property type="entry name" value="BON"/>
    <property type="match status" value="1"/>
</dbReference>
<dbReference type="AlphaFoldDB" id="A0A4R5M125"/>
<dbReference type="EMBL" id="SMRP01000026">
    <property type="protein sequence ID" value="TDG18939.1"/>
    <property type="molecule type" value="Genomic_DNA"/>
</dbReference>
<dbReference type="OrthoDB" id="9010075at2"/>
<name>A0A4R5M125_9BURK</name>
<dbReference type="Pfam" id="PF04972">
    <property type="entry name" value="BON"/>
    <property type="match status" value="1"/>
</dbReference>
<gene>
    <name evidence="3" type="ORF">EYW47_32665</name>
</gene>
<dbReference type="Proteomes" id="UP000295722">
    <property type="component" value="Unassembled WGS sequence"/>
</dbReference>
<dbReference type="InterPro" id="IPR007055">
    <property type="entry name" value="BON_dom"/>
</dbReference>
<dbReference type="Gene3D" id="3.30.1340.30">
    <property type="match status" value="1"/>
</dbReference>
<evidence type="ECO:0000256" key="1">
    <source>
        <dbReference type="SAM" id="MobiDB-lite"/>
    </source>
</evidence>
<dbReference type="SMART" id="SM00749">
    <property type="entry name" value="BON"/>
    <property type="match status" value="1"/>
</dbReference>
<feature type="region of interest" description="Disordered" evidence="1">
    <location>
        <begin position="1"/>
        <end position="34"/>
    </location>
</feature>
<evidence type="ECO:0000313" key="3">
    <source>
        <dbReference type="EMBL" id="TDG18939.1"/>
    </source>
</evidence>
<sequence length="106" mass="10645">MAVTIFGHAQGGTPDAGSAVPASVSGTSKKAVRAENRRLQKDVLRNLSKTKGLNTSNLVVVARSGVVTLGGSVPEASQVELAVAAARGVGGVAEVKSNLVVRPEGL</sequence>
<feature type="domain" description="BON" evidence="2">
    <location>
        <begin position="35"/>
        <end position="103"/>
    </location>
</feature>
<keyword evidence="4" id="KW-1185">Reference proteome</keyword>
<evidence type="ECO:0000259" key="2">
    <source>
        <dbReference type="PROSITE" id="PS50914"/>
    </source>
</evidence>
<proteinExistence type="predicted"/>
<comment type="caution">
    <text evidence="3">The sequence shown here is derived from an EMBL/GenBank/DDBJ whole genome shotgun (WGS) entry which is preliminary data.</text>
</comment>
<organism evidence="3 4">
    <name type="scientific">Paraburkholderia silviterrae</name>
    <dbReference type="NCBI Taxonomy" id="2528715"/>
    <lineage>
        <taxon>Bacteria</taxon>
        <taxon>Pseudomonadati</taxon>
        <taxon>Pseudomonadota</taxon>
        <taxon>Betaproteobacteria</taxon>
        <taxon>Burkholderiales</taxon>
        <taxon>Burkholderiaceae</taxon>
        <taxon>Paraburkholderia</taxon>
    </lineage>
</organism>
<dbReference type="InterPro" id="IPR014004">
    <property type="entry name" value="Transpt-assoc_nodulatn_dom_bac"/>
</dbReference>
<reference evidence="3 4" key="1">
    <citation type="submission" date="2019-03" db="EMBL/GenBank/DDBJ databases">
        <title>Paraburkholderia sp. 4M-K11, isolated from subtropical forest soil.</title>
        <authorList>
            <person name="Gao Z.-H."/>
            <person name="Qiu L.-H."/>
        </authorList>
    </citation>
    <scope>NUCLEOTIDE SEQUENCE [LARGE SCALE GENOMIC DNA]</scope>
    <source>
        <strain evidence="3 4">4M-K11</strain>
    </source>
</reference>
<evidence type="ECO:0000313" key="4">
    <source>
        <dbReference type="Proteomes" id="UP000295722"/>
    </source>
</evidence>
<accession>A0A4R5M125</accession>
<protein>
    <submittedName>
        <fullName evidence="3">BON domain-containing protein</fullName>
    </submittedName>
</protein>